<dbReference type="CDD" id="cd06170">
    <property type="entry name" value="LuxR_C_like"/>
    <property type="match status" value="1"/>
</dbReference>
<dbReference type="InterPro" id="IPR016032">
    <property type="entry name" value="Sig_transdc_resp-reg_C-effctor"/>
</dbReference>
<dbReference type="SMART" id="SM00421">
    <property type="entry name" value="HTH_LUXR"/>
    <property type="match status" value="1"/>
</dbReference>
<gene>
    <name evidence="5" type="ORF">OJ997_23305</name>
</gene>
<dbReference type="InterPro" id="IPR036388">
    <property type="entry name" value="WH-like_DNA-bd_sf"/>
</dbReference>
<reference evidence="5" key="1">
    <citation type="submission" date="2022-10" db="EMBL/GenBank/DDBJ databases">
        <title>The WGS of Solirubrobacter phytolaccae KCTC 29190.</title>
        <authorList>
            <person name="Jiang Z."/>
        </authorList>
    </citation>
    <scope>NUCLEOTIDE SEQUENCE</scope>
    <source>
        <strain evidence="5">KCTC 29190</strain>
    </source>
</reference>
<dbReference type="PRINTS" id="PR00038">
    <property type="entry name" value="HTHLUXR"/>
</dbReference>
<dbReference type="PROSITE" id="PS00622">
    <property type="entry name" value="HTH_LUXR_1"/>
    <property type="match status" value="1"/>
</dbReference>
<organism evidence="5 6">
    <name type="scientific">Solirubrobacter phytolaccae</name>
    <dbReference type="NCBI Taxonomy" id="1404360"/>
    <lineage>
        <taxon>Bacteria</taxon>
        <taxon>Bacillati</taxon>
        <taxon>Actinomycetota</taxon>
        <taxon>Thermoleophilia</taxon>
        <taxon>Solirubrobacterales</taxon>
        <taxon>Solirubrobacteraceae</taxon>
        <taxon>Solirubrobacter</taxon>
    </lineage>
</organism>
<dbReference type="EMBL" id="JAPDDP010000050">
    <property type="protein sequence ID" value="MDA0183258.1"/>
    <property type="molecule type" value="Genomic_DNA"/>
</dbReference>
<feature type="non-terminal residue" evidence="5">
    <location>
        <position position="1"/>
    </location>
</feature>
<keyword evidence="6" id="KW-1185">Reference proteome</keyword>
<name>A0A9X3SA45_9ACTN</name>
<evidence type="ECO:0000256" key="1">
    <source>
        <dbReference type="ARBA" id="ARBA00023015"/>
    </source>
</evidence>
<accession>A0A9X3SA45</accession>
<comment type="caution">
    <text evidence="5">The sequence shown here is derived from an EMBL/GenBank/DDBJ whole genome shotgun (WGS) entry which is preliminary data.</text>
</comment>
<evidence type="ECO:0000256" key="2">
    <source>
        <dbReference type="ARBA" id="ARBA00023125"/>
    </source>
</evidence>
<evidence type="ECO:0000259" key="4">
    <source>
        <dbReference type="PROSITE" id="PS50043"/>
    </source>
</evidence>
<evidence type="ECO:0000313" key="6">
    <source>
        <dbReference type="Proteomes" id="UP001147653"/>
    </source>
</evidence>
<protein>
    <submittedName>
        <fullName evidence="5">Helix-turn-helix transcriptional regulator</fullName>
    </submittedName>
</protein>
<proteinExistence type="predicted"/>
<dbReference type="Proteomes" id="UP001147653">
    <property type="component" value="Unassembled WGS sequence"/>
</dbReference>
<dbReference type="SUPFAM" id="SSF46894">
    <property type="entry name" value="C-terminal effector domain of the bipartite response regulators"/>
    <property type="match status" value="1"/>
</dbReference>
<sequence length="160" mass="16520">ASAFSPGPAPAAGDLAGLPPAWAAGLAGEWRAAAGHWRRAGDPYEAALELALSGEPDAIADGLETLDLLGAEPAAELARAGLRERGARVPRGPNAATRGNPAGLTKRQLAVLDLLREGLTNTEIAERLVLSVRTVDHHVAAILLKLGVKTRHEAAALKLD</sequence>
<dbReference type="AlphaFoldDB" id="A0A9X3SA45"/>
<dbReference type="Gene3D" id="1.10.10.10">
    <property type="entry name" value="Winged helix-like DNA-binding domain superfamily/Winged helix DNA-binding domain"/>
    <property type="match status" value="1"/>
</dbReference>
<dbReference type="PANTHER" id="PTHR44688:SF16">
    <property type="entry name" value="DNA-BINDING TRANSCRIPTIONAL ACTIVATOR DEVR_DOSR"/>
    <property type="match status" value="1"/>
</dbReference>
<dbReference type="PANTHER" id="PTHR44688">
    <property type="entry name" value="DNA-BINDING TRANSCRIPTIONAL ACTIVATOR DEVR_DOSR"/>
    <property type="match status" value="1"/>
</dbReference>
<keyword evidence="2" id="KW-0238">DNA-binding</keyword>
<dbReference type="GO" id="GO:0006355">
    <property type="term" value="P:regulation of DNA-templated transcription"/>
    <property type="evidence" value="ECO:0007669"/>
    <property type="project" value="InterPro"/>
</dbReference>
<evidence type="ECO:0000313" key="5">
    <source>
        <dbReference type="EMBL" id="MDA0183258.1"/>
    </source>
</evidence>
<dbReference type="Pfam" id="PF00196">
    <property type="entry name" value="GerE"/>
    <property type="match status" value="1"/>
</dbReference>
<feature type="domain" description="HTH luxR-type" evidence="4">
    <location>
        <begin position="97"/>
        <end position="160"/>
    </location>
</feature>
<dbReference type="InterPro" id="IPR000792">
    <property type="entry name" value="Tscrpt_reg_LuxR_C"/>
</dbReference>
<dbReference type="PROSITE" id="PS50043">
    <property type="entry name" value="HTH_LUXR_2"/>
    <property type="match status" value="1"/>
</dbReference>
<dbReference type="GO" id="GO:0003677">
    <property type="term" value="F:DNA binding"/>
    <property type="evidence" value="ECO:0007669"/>
    <property type="project" value="UniProtKB-KW"/>
</dbReference>
<dbReference type="RefSeq" id="WP_270027651.1">
    <property type="nucleotide sequence ID" value="NZ_JAPDDP010000050.1"/>
</dbReference>
<keyword evidence="3" id="KW-0804">Transcription</keyword>
<evidence type="ECO:0000256" key="3">
    <source>
        <dbReference type="ARBA" id="ARBA00023163"/>
    </source>
</evidence>
<keyword evidence="1" id="KW-0805">Transcription regulation</keyword>